<organism evidence="2 3">
    <name type="scientific">Paracoccus aurantius</name>
    <dbReference type="NCBI Taxonomy" id="3073814"/>
    <lineage>
        <taxon>Bacteria</taxon>
        <taxon>Pseudomonadati</taxon>
        <taxon>Pseudomonadota</taxon>
        <taxon>Alphaproteobacteria</taxon>
        <taxon>Rhodobacterales</taxon>
        <taxon>Paracoccaceae</taxon>
        <taxon>Paracoccus</taxon>
    </lineage>
</organism>
<dbReference type="InterPro" id="IPR007110">
    <property type="entry name" value="Ig-like_dom"/>
</dbReference>
<dbReference type="Gene3D" id="2.60.40.2700">
    <property type="match status" value="1"/>
</dbReference>
<evidence type="ECO:0000313" key="3">
    <source>
        <dbReference type="Proteomes" id="UP001269144"/>
    </source>
</evidence>
<reference evidence="3" key="1">
    <citation type="submission" date="2023-07" db="EMBL/GenBank/DDBJ databases">
        <title>Paracoccus sp. MBLB3053 whole genome sequence.</title>
        <authorList>
            <person name="Hwang C.Y."/>
            <person name="Cho E.-S."/>
            <person name="Seo M.-J."/>
        </authorList>
    </citation>
    <scope>NUCLEOTIDE SEQUENCE [LARGE SCALE GENOMIC DNA]</scope>
    <source>
        <strain evidence="3">MBLB3053</strain>
    </source>
</reference>
<accession>A0ABU2HU67</accession>
<proteinExistence type="predicted"/>
<dbReference type="InterPro" id="IPR011050">
    <property type="entry name" value="Pectin_lyase_fold/virulence"/>
</dbReference>
<dbReference type="Proteomes" id="UP001269144">
    <property type="component" value="Unassembled WGS sequence"/>
</dbReference>
<gene>
    <name evidence="2" type="ORF">RGQ15_13570</name>
</gene>
<sequence length="1000" mass="105722">MSNIVKVKVARRGARGALEPADRTNLNAAVAANENLTALRGEMQGARDEAVQAAGYTADDLLQTEEYRERTAEDRAVTEVARDQAQAAAAEVPSLKAKWRRRQFVDTPSFAGGIGAWVSQYPARILATASGGNLVLTGQLGQTLFCQIYEGTVLRAPLAAEDFTAIAEGIADGAAQFRFQIYTNPTGGAGAIYWTSPTWHVFVPGQAMKFTEKLPVSGLVNINIRLQFQDYAGVTIALSRISGEDTTPEAALLNLNRGIADLTNIREAVAGGAAENEAIASFNSSLIQAAINALPGTGKALKIGKGVWPFHYFTLPAAGDLIIEMEDGAILKPASQQNGGFIRQPSGVKPYIPGLATFGLRIEPFIDPATGLLFEGNPLVANLRDSPDLHGWHFVYHGDQAFVVSLQNCQVHRPYIYTEDVEGGSGGARMTSSADSIISDMHGRSGDDAMMILGGSAGSYRCGFRGARMSGARARLVWVSCHDSGAFGDIVDCFATDIVGTEGGESVIAINSTSDETKVRNFRFSGQVNHQFVEKDGLVAATARRPFNGIMVLGNVENTFIDVTSRSPDRLQTLTIMQGQPGLEAPITRPKNTVVNLRGSIGDHLPGAYGAERVDGYTDSYGHGVRIHGADGVSLNFEGFEIGANRCGVTVTQSTGVVISGDVRMTDPEKPFLWAPDSTAEVEAQKSYGIDFNGIQPPPYPDPDVPYNAGIRCKNLTVFAPAVTELGQVTAGTTRFAEVSGGNDRHLGWAPIQGLLVENMPTEGSYIAGTGITLREPRIVGGTILSGYRRLTTSAAHLLGTDWGGVISTLVLSGPVCTVLPVIGGTPERGQVLACPTGTWSSASSISYAFQWRRMIDGVISNISGATSATYTTVAADDGTMIDCVVTASDALLSASVAAVPVGPIAGAVKILEPASVSGDVFVGGKLTGTRAVFQGLGPITILDRWTRDGVLISGQFGLEYTKTVEDIGCQIRYRSQATNSLQGGYTQSLSDPIGPIEAL</sequence>
<keyword evidence="3" id="KW-1185">Reference proteome</keyword>
<evidence type="ECO:0000313" key="2">
    <source>
        <dbReference type="EMBL" id="MDS9468593.1"/>
    </source>
</evidence>
<dbReference type="PROSITE" id="PS50835">
    <property type="entry name" value="IG_LIKE"/>
    <property type="match status" value="1"/>
</dbReference>
<protein>
    <recommendedName>
        <fullName evidence="1">Ig-like domain-containing protein</fullName>
    </recommendedName>
</protein>
<dbReference type="SUPFAM" id="SSF51126">
    <property type="entry name" value="Pectin lyase-like"/>
    <property type="match status" value="1"/>
</dbReference>
<comment type="caution">
    <text evidence="2">The sequence shown here is derived from an EMBL/GenBank/DDBJ whole genome shotgun (WGS) entry which is preliminary data.</text>
</comment>
<evidence type="ECO:0000259" key="1">
    <source>
        <dbReference type="PROSITE" id="PS50835"/>
    </source>
</evidence>
<name>A0ABU2HU67_9RHOB</name>
<feature type="domain" description="Ig-like" evidence="1">
    <location>
        <begin position="815"/>
        <end position="894"/>
    </location>
</feature>
<dbReference type="EMBL" id="JAVQLW010000001">
    <property type="protein sequence ID" value="MDS9468593.1"/>
    <property type="molecule type" value="Genomic_DNA"/>
</dbReference>
<dbReference type="RefSeq" id="WP_311160840.1">
    <property type="nucleotide sequence ID" value="NZ_JAVQLW010000001.1"/>
</dbReference>